<organism evidence="1">
    <name type="scientific">uncultured Desulfobacterium sp</name>
    <dbReference type="NCBI Taxonomy" id="201089"/>
    <lineage>
        <taxon>Bacteria</taxon>
        <taxon>Pseudomonadati</taxon>
        <taxon>Thermodesulfobacteriota</taxon>
        <taxon>Desulfobacteria</taxon>
        <taxon>Desulfobacterales</taxon>
        <taxon>Desulfobacteriaceae</taxon>
        <taxon>Desulfobacterium</taxon>
        <taxon>environmental samples</taxon>
    </lineage>
</organism>
<dbReference type="EMBL" id="FR695875">
    <property type="protein sequence ID" value="CBX30424.1"/>
    <property type="molecule type" value="Genomic_DNA"/>
</dbReference>
<evidence type="ECO:0000313" key="1">
    <source>
        <dbReference type="EMBL" id="CBX30424.1"/>
    </source>
</evidence>
<gene>
    <name evidence="1" type="ORF">N47_Q17470</name>
</gene>
<proteinExistence type="predicted"/>
<sequence length="47" mass="5355">MNNLIVSLIQRFCYIIDGIMSRPPGSEPIGSITKISFEYRLDDQLPL</sequence>
<accession>E1YIN0</accession>
<reference evidence="1" key="1">
    <citation type="journal article" date="2011" name="Environ. Microbiol.">
        <title>Genomic insights into the metabolic potential of the polycyclic aromatic hydrocarbon degrading sulfate-reducing Deltaproteobacterium N47.</title>
        <authorList>
            <person name="Bergmann F."/>
            <person name="Selesi D."/>
            <person name="Weinmaier T."/>
            <person name="Tischler P."/>
            <person name="Rattei T."/>
            <person name="Meckenstock R.U."/>
        </authorList>
    </citation>
    <scope>NUCLEOTIDE SEQUENCE</scope>
</reference>
<name>E1YIN0_9BACT</name>
<protein>
    <submittedName>
        <fullName evidence="1">Uncharacterized protein</fullName>
    </submittedName>
</protein>
<dbReference type="AlphaFoldDB" id="E1YIN0"/>